<dbReference type="SUPFAM" id="SSF46689">
    <property type="entry name" value="Homeodomain-like"/>
    <property type="match status" value="1"/>
</dbReference>
<keyword evidence="6" id="KW-1185">Reference proteome</keyword>
<evidence type="ECO:0000313" key="6">
    <source>
        <dbReference type="Proteomes" id="UP000002601"/>
    </source>
</evidence>
<dbReference type="STRING" id="526222.Desal_3253"/>
<dbReference type="SMART" id="SM00342">
    <property type="entry name" value="HTH_ARAC"/>
    <property type="match status" value="1"/>
</dbReference>
<dbReference type="Pfam" id="PF20240">
    <property type="entry name" value="DUF6597"/>
    <property type="match status" value="1"/>
</dbReference>
<dbReference type="Gene3D" id="1.10.10.60">
    <property type="entry name" value="Homeodomain-like"/>
    <property type="match status" value="1"/>
</dbReference>
<dbReference type="GO" id="GO:0043565">
    <property type="term" value="F:sequence-specific DNA binding"/>
    <property type="evidence" value="ECO:0007669"/>
    <property type="project" value="InterPro"/>
</dbReference>
<protein>
    <submittedName>
        <fullName evidence="5">Transcriptional regulator, AraC family</fullName>
    </submittedName>
</protein>
<dbReference type="InterPro" id="IPR050204">
    <property type="entry name" value="AraC_XylS_family_regulators"/>
</dbReference>
<gene>
    <name evidence="5" type="ordered locus">Desal_3253</name>
</gene>
<dbReference type="eggNOG" id="COG2207">
    <property type="taxonomic scope" value="Bacteria"/>
</dbReference>
<keyword evidence="1" id="KW-0805">Transcription regulation</keyword>
<dbReference type="KEGG" id="dsa:Desal_3253"/>
<proteinExistence type="predicted"/>
<dbReference type="AlphaFoldDB" id="C6C2A3"/>
<keyword evidence="3" id="KW-0804">Transcription</keyword>
<dbReference type="InterPro" id="IPR018060">
    <property type="entry name" value="HTH_AraC"/>
</dbReference>
<dbReference type="PANTHER" id="PTHR46796:SF13">
    <property type="entry name" value="HTH-TYPE TRANSCRIPTIONAL ACTIVATOR RHAS"/>
    <property type="match status" value="1"/>
</dbReference>
<dbReference type="PANTHER" id="PTHR46796">
    <property type="entry name" value="HTH-TYPE TRANSCRIPTIONAL ACTIVATOR RHAS-RELATED"/>
    <property type="match status" value="1"/>
</dbReference>
<evidence type="ECO:0000313" key="5">
    <source>
        <dbReference type="EMBL" id="ACS81304.1"/>
    </source>
</evidence>
<dbReference type="HOGENOM" id="CLU_066193_1_0_7"/>
<feature type="domain" description="HTH araC/xylS-type" evidence="4">
    <location>
        <begin position="165"/>
        <end position="267"/>
    </location>
</feature>
<evidence type="ECO:0000256" key="2">
    <source>
        <dbReference type="ARBA" id="ARBA00023125"/>
    </source>
</evidence>
<dbReference type="Pfam" id="PF12833">
    <property type="entry name" value="HTH_18"/>
    <property type="match status" value="1"/>
</dbReference>
<organism evidence="5 6">
    <name type="scientific">Maridesulfovibrio salexigens (strain ATCC 14822 / DSM 2638 / NCIMB 8403 / VKM B-1763)</name>
    <name type="common">Desulfovibrio salexigens</name>
    <dbReference type="NCBI Taxonomy" id="526222"/>
    <lineage>
        <taxon>Bacteria</taxon>
        <taxon>Pseudomonadati</taxon>
        <taxon>Thermodesulfobacteriota</taxon>
        <taxon>Desulfovibrionia</taxon>
        <taxon>Desulfovibrionales</taxon>
        <taxon>Desulfovibrionaceae</taxon>
        <taxon>Maridesulfovibrio</taxon>
    </lineage>
</organism>
<name>C6C2A3_MARSD</name>
<dbReference type="PROSITE" id="PS01124">
    <property type="entry name" value="HTH_ARAC_FAMILY_2"/>
    <property type="match status" value="1"/>
</dbReference>
<keyword evidence="2" id="KW-0238">DNA-binding</keyword>
<accession>C6C2A3</accession>
<reference evidence="5 6" key="1">
    <citation type="submission" date="2009-06" db="EMBL/GenBank/DDBJ databases">
        <title>Complete sequence of Desulfovibrio salexigens DSM 2638.</title>
        <authorList>
            <consortium name="US DOE Joint Genome Institute"/>
            <person name="Lucas S."/>
            <person name="Copeland A."/>
            <person name="Lapidus A."/>
            <person name="Glavina del Rio T."/>
            <person name="Tice H."/>
            <person name="Bruce D."/>
            <person name="Goodwin L."/>
            <person name="Pitluck S."/>
            <person name="Munk A.C."/>
            <person name="Brettin T."/>
            <person name="Detter J.C."/>
            <person name="Han C."/>
            <person name="Tapia R."/>
            <person name="Larimer F."/>
            <person name="Land M."/>
            <person name="Hauser L."/>
            <person name="Kyrpides N."/>
            <person name="Anderson I."/>
            <person name="Wall J.D."/>
            <person name="Arkin A.P."/>
            <person name="Dehal P."/>
            <person name="Chivian D."/>
            <person name="Giles B."/>
            <person name="Hazen T.C."/>
        </authorList>
    </citation>
    <scope>NUCLEOTIDE SEQUENCE [LARGE SCALE GENOMIC DNA]</scope>
    <source>
        <strain evidence="6">ATCC 14822 / DSM 2638 / NCIMB 8403 / VKM B-1763</strain>
    </source>
</reference>
<evidence type="ECO:0000256" key="3">
    <source>
        <dbReference type="ARBA" id="ARBA00023163"/>
    </source>
</evidence>
<evidence type="ECO:0000259" key="4">
    <source>
        <dbReference type="PROSITE" id="PS01124"/>
    </source>
</evidence>
<dbReference type="OrthoDB" id="112032at2"/>
<dbReference type="InterPro" id="IPR046532">
    <property type="entry name" value="DUF6597"/>
</dbReference>
<sequence>MSERLEYKPLNRWRYPRKELQPYVDRYWEWSGQSLSDEALPRILPGTGKELFFHYGEPFTYELDAGAKSFLSPSHLVCLRSKVATFFPMETSGFISIRFKTGMFRSFCKISPFEIKDTLASGVDLFGKSASELGERIVEAGSFDERVALLEDFLIAHLVCESNEERLIPFAADSLYYGHSVLNSKLVSESVGLGIRQFQRRFKREVGVTPKQYMCLARFQQTVRACLLGDHANMLDCALAHGYYDQAHFIHDFKNYTGYSPSDLLGSETRMTHFYNTSRPRLC</sequence>
<dbReference type="Proteomes" id="UP000002601">
    <property type="component" value="Chromosome"/>
</dbReference>
<dbReference type="RefSeq" id="WP_015853120.1">
    <property type="nucleotide sequence ID" value="NC_012881.1"/>
</dbReference>
<dbReference type="GO" id="GO:0003700">
    <property type="term" value="F:DNA-binding transcription factor activity"/>
    <property type="evidence" value="ECO:0007669"/>
    <property type="project" value="InterPro"/>
</dbReference>
<dbReference type="EMBL" id="CP001649">
    <property type="protein sequence ID" value="ACS81304.1"/>
    <property type="molecule type" value="Genomic_DNA"/>
</dbReference>
<evidence type="ECO:0000256" key="1">
    <source>
        <dbReference type="ARBA" id="ARBA00023015"/>
    </source>
</evidence>
<dbReference type="InterPro" id="IPR009057">
    <property type="entry name" value="Homeodomain-like_sf"/>
</dbReference>